<evidence type="ECO:0000256" key="9">
    <source>
        <dbReference type="ARBA" id="ARBA00022840"/>
    </source>
</evidence>
<dbReference type="eggNOG" id="KOG1001">
    <property type="taxonomic scope" value="Eukaryota"/>
</dbReference>
<evidence type="ECO:0000259" key="15">
    <source>
        <dbReference type="PROSITE" id="PS51194"/>
    </source>
</evidence>
<dbReference type="InterPro" id="IPR000330">
    <property type="entry name" value="SNF2_N"/>
</dbReference>
<gene>
    <name evidence="16" type="ORF">PHAVU_001G120300g</name>
</gene>
<dbReference type="InterPro" id="IPR014001">
    <property type="entry name" value="Helicase_ATP-bd"/>
</dbReference>
<keyword evidence="6" id="KW-0378">Hydrolase</keyword>
<dbReference type="InterPro" id="IPR049730">
    <property type="entry name" value="SNF2/RAD54-like_C"/>
</dbReference>
<protein>
    <recommendedName>
        <fullName evidence="18">SWI/SNF-related matrix-associated actin-dependent regulator of chromatin subfamily A member 3-like 1</fullName>
    </recommendedName>
</protein>
<dbReference type="Gramene" id="ESW34055">
    <property type="protein sequence ID" value="ESW34055"/>
    <property type="gene ID" value="PHAVU_001G120300g"/>
</dbReference>
<keyword evidence="3" id="KW-0479">Metal-binding</keyword>
<dbReference type="InterPro" id="IPR014905">
    <property type="entry name" value="HIRAN"/>
</dbReference>
<dbReference type="GO" id="GO:0005634">
    <property type="term" value="C:nucleus"/>
    <property type="evidence" value="ECO:0007669"/>
    <property type="project" value="UniProtKB-SubCell"/>
</dbReference>
<feature type="compositionally biased region" description="Polar residues" evidence="12">
    <location>
        <begin position="619"/>
        <end position="632"/>
    </location>
</feature>
<evidence type="ECO:0000259" key="13">
    <source>
        <dbReference type="PROSITE" id="PS50089"/>
    </source>
</evidence>
<dbReference type="InterPro" id="IPR001841">
    <property type="entry name" value="Znf_RING"/>
</dbReference>
<dbReference type="Gene3D" id="3.30.70.2330">
    <property type="match status" value="1"/>
</dbReference>
<dbReference type="GO" id="GO:0016818">
    <property type="term" value="F:hydrolase activity, acting on acid anhydrides, in phosphorus-containing anhydrides"/>
    <property type="evidence" value="ECO:0007669"/>
    <property type="project" value="InterPro"/>
</dbReference>
<keyword evidence="10" id="KW-0539">Nucleus</keyword>
<dbReference type="AlphaFoldDB" id="V7CXN8"/>
<evidence type="ECO:0000259" key="14">
    <source>
        <dbReference type="PROSITE" id="PS51192"/>
    </source>
</evidence>
<comment type="similarity">
    <text evidence="2">Belongs to the SNF2/RAD54 helicase family. RAD16 subfamily.</text>
</comment>
<evidence type="ECO:0000256" key="5">
    <source>
        <dbReference type="ARBA" id="ARBA00022771"/>
    </source>
</evidence>
<name>V7CXN8_PHAVU</name>
<dbReference type="PROSITE" id="PS50089">
    <property type="entry name" value="ZF_RING_2"/>
    <property type="match status" value="1"/>
</dbReference>
<dbReference type="OrthoDB" id="448448at2759"/>
<comment type="subcellular location">
    <subcellularLocation>
        <location evidence="1">Nucleus</location>
    </subcellularLocation>
</comment>
<evidence type="ECO:0000256" key="7">
    <source>
        <dbReference type="ARBA" id="ARBA00022806"/>
    </source>
</evidence>
<dbReference type="SMR" id="V7CXN8"/>
<dbReference type="Pfam" id="PF00271">
    <property type="entry name" value="Helicase_C"/>
    <property type="match status" value="1"/>
</dbReference>
<evidence type="ECO:0000256" key="2">
    <source>
        <dbReference type="ARBA" id="ARBA00008438"/>
    </source>
</evidence>
<dbReference type="Proteomes" id="UP000000226">
    <property type="component" value="Chromosome 1"/>
</dbReference>
<keyword evidence="17" id="KW-1185">Reference proteome</keyword>
<evidence type="ECO:0000256" key="10">
    <source>
        <dbReference type="ARBA" id="ARBA00023242"/>
    </source>
</evidence>
<evidence type="ECO:0000313" key="16">
    <source>
        <dbReference type="EMBL" id="ESW34055.1"/>
    </source>
</evidence>
<dbReference type="GO" id="GO:0004386">
    <property type="term" value="F:helicase activity"/>
    <property type="evidence" value="ECO:0007669"/>
    <property type="project" value="UniProtKB-KW"/>
</dbReference>
<feature type="domain" description="Helicase C-terminal" evidence="15">
    <location>
        <begin position="636"/>
        <end position="806"/>
    </location>
</feature>
<keyword evidence="5 11" id="KW-0863">Zinc-finger</keyword>
<dbReference type="SMART" id="SM00910">
    <property type="entry name" value="HIRAN"/>
    <property type="match status" value="1"/>
</dbReference>
<dbReference type="GO" id="GO:0008094">
    <property type="term" value="F:ATP-dependent activity, acting on DNA"/>
    <property type="evidence" value="ECO:0007669"/>
    <property type="project" value="TreeGrafter"/>
</dbReference>
<dbReference type="OMA" id="ETTVWRL"/>
<organism evidence="16 17">
    <name type="scientific">Phaseolus vulgaris</name>
    <name type="common">Kidney bean</name>
    <name type="synonym">French bean</name>
    <dbReference type="NCBI Taxonomy" id="3885"/>
    <lineage>
        <taxon>Eukaryota</taxon>
        <taxon>Viridiplantae</taxon>
        <taxon>Streptophyta</taxon>
        <taxon>Embryophyta</taxon>
        <taxon>Tracheophyta</taxon>
        <taxon>Spermatophyta</taxon>
        <taxon>Magnoliopsida</taxon>
        <taxon>eudicotyledons</taxon>
        <taxon>Gunneridae</taxon>
        <taxon>Pentapetalae</taxon>
        <taxon>rosids</taxon>
        <taxon>fabids</taxon>
        <taxon>Fabales</taxon>
        <taxon>Fabaceae</taxon>
        <taxon>Papilionoideae</taxon>
        <taxon>50 kb inversion clade</taxon>
        <taxon>NPAAA clade</taxon>
        <taxon>indigoferoid/millettioid clade</taxon>
        <taxon>Phaseoleae</taxon>
        <taxon>Phaseolus</taxon>
    </lineage>
</organism>
<keyword evidence="4" id="KW-0547">Nucleotide-binding</keyword>
<dbReference type="SMART" id="SM00490">
    <property type="entry name" value="HELICc"/>
    <property type="match status" value="1"/>
</dbReference>
<dbReference type="InterPro" id="IPR017907">
    <property type="entry name" value="Znf_RING_CS"/>
</dbReference>
<keyword evidence="8" id="KW-0862">Zinc</keyword>
<accession>V7CXN8</accession>
<dbReference type="PANTHER" id="PTHR45626:SF17">
    <property type="entry name" value="HELICASE-LIKE TRANSCRIPTION FACTOR"/>
    <property type="match status" value="1"/>
</dbReference>
<keyword evidence="7" id="KW-0347">Helicase</keyword>
<dbReference type="PROSITE" id="PS51194">
    <property type="entry name" value="HELICASE_CTER"/>
    <property type="match status" value="1"/>
</dbReference>
<dbReference type="GO" id="GO:0003676">
    <property type="term" value="F:nucleic acid binding"/>
    <property type="evidence" value="ECO:0007669"/>
    <property type="project" value="InterPro"/>
</dbReference>
<dbReference type="SUPFAM" id="SSF57850">
    <property type="entry name" value="RING/U-box"/>
    <property type="match status" value="1"/>
</dbReference>
<dbReference type="Pfam" id="PF08797">
    <property type="entry name" value="HIRAN"/>
    <property type="match status" value="1"/>
</dbReference>
<feature type="domain" description="RING-type" evidence="13">
    <location>
        <begin position="565"/>
        <end position="603"/>
    </location>
</feature>
<dbReference type="Gene3D" id="3.40.50.10810">
    <property type="entry name" value="Tandem AAA-ATPase domain"/>
    <property type="match status" value="1"/>
</dbReference>
<feature type="region of interest" description="Disordered" evidence="12">
    <location>
        <begin position="613"/>
        <end position="632"/>
    </location>
</feature>
<evidence type="ECO:0000256" key="4">
    <source>
        <dbReference type="ARBA" id="ARBA00022741"/>
    </source>
</evidence>
<dbReference type="CDD" id="cd18793">
    <property type="entry name" value="SF2_C_SNF"/>
    <property type="match status" value="1"/>
</dbReference>
<evidence type="ECO:0000256" key="12">
    <source>
        <dbReference type="SAM" id="MobiDB-lite"/>
    </source>
</evidence>
<keyword evidence="9" id="KW-0067">ATP-binding</keyword>
<dbReference type="GO" id="GO:0008270">
    <property type="term" value="F:zinc ion binding"/>
    <property type="evidence" value="ECO:0007669"/>
    <property type="project" value="UniProtKB-KW"/>
</dbReference>
<dbReference type="InterPro" id="IPR050628">
    <property type="entry name" value="SNF2_RAD54_helicase_TF"/>
</dbReference>
<sequence>MHSDKFLLGFMEAYIVGVQNYSATVCGRSVFLLIREPYNIHDANAIIVTNIYGHTIGYIERPVAAILSPLIDDDIITVEAIVPDARKSWRILCQIHIFARLPAFDAVKDAVSRSSRKLITESEASFTLSDSAAVKATKAEKKYMTVDAIFDLVNSNLTNKNRAIFILEPPRSIIRTELLPHQKEGLAWLVRKEKADDLPPFWEENNGLFVNILTGYQTNRRPDPLRGGIVADGMGLGKTLTLLSLIAFDKRSQMGVSKKWRTDRKSVSLEKRRRNEGECSLESEVRTNATLVVCPPSVMSAWITQLEDHTVPGGLTTYMYYGEKRTHDTEELKKYDLVLTTYSTLSNEPEEMPAKQMEWRRIILDEAHTIKNFTAKLSKAVCNLKGKYRWAVTGTPIQTGCIDLFSFMLFLRFSPFSVRAHWRAFVQRPLNQGLDKGLTRLQVLMEAIALRRTKDMALVCLPPKTVEICYVELSMEERQLYDREKEKTKALLRRSFIYDDSQLSQYTEMLSSILRLRQICVDLKLCKFHSQRSITNNEGEAVVSYNPELLQTLLAQLQEGEDFECPICLSSPMEIVITRCAHIFCRDCILRSLETRSGCPLCRRKLLESDLFSPPPQPETNSAEPSSASETPLSSKVSTLMKFLNESRDQHPAVKSVVFSQFRKLLLLLEEPLNAAGFKTLRLDGSMNARHRANVIEQFQVGKSDGPTVLLASLRASSAGINLTAASRLYFMEPWWNHAVEEQAMDRVHRIGQKQPVKIVRFIAKNSIEEKLLVLQERRKELSTEEPSEMGSKGVGIKDIKFLLES</sequence>
<dbReference type="EMBL" id="CM002288">
    <property type="protein sequence ID" value="ESW34055.1"/>
    <property type="molecule type" value="Genomic_DNA"/>
</dbReference>
<dbReference type="SMART" id="SM00184">
    <property type="entry name" value="RING"/>
    <property type="match status" value="1"/>
</dbReference>
<dbReference type="Gene3D" id="3.40.50.300">
    <property type="entry name" value="P-loop containing nucleotide triphosphate hydrolases"/>
    <property type="match status" value="1"/>
</dbReference>
<evidence type="ECO:0008006" key="18">
    <source>
        <dbReference type="Google" id="ProtNLM"/>
    </source>
</evidence>
<evidence type="ECO:0000256" key="3">
    <source>
        <dbReference type="ARBA" id="ARBA00022723"/>
    </source>
</evidence>
<dbReference type="PROSITE" id="PS51192">
    <property type="entry name" value="HELICASE_ATP_BIND_1"/>
    <property type="match status" value="1"/>
</dbReference>
<dbReference type="InterPro" id="IPR013083">
    <property type="entry name" value="Znf_RING/FYVE/PHD"/>
</dbReference>
<evidence type="ECO:0000256" key="11">
    <source>
        <dbReference type="PROSITE-ProRule" id="PRU00175"/>
    </source>
</evidence>
<dbReference type="SUPFAM" id="SSF52540">
    <property type="entry name" value="P-loop containing nucleoside triphosphate hydrolases"/>
    <property type="match status" value="2"/>
</dbReference>
<dbReference type="STRING" id="3885.V7CXN8"/>
<dbReference type="Pfam" id="PF00176">
    <property type="entry name" value="SNF2-rel_dom"/>
    <property type="match status" value="1"/>
</dbReference>
<dbReference type="PROSITE" id="PS00518">
    <property type="entry name" value="ZF_RING_1"/>
    <property type="match status" value="1"/>
</dbReference>
<dbReference type="GO" id="GO:0005524">
    <property type="term" value="F:ATP binding"/>
    <property type="evidence" value="ECO:0007669"/>
    <property type="project" value="UniProtKB-KW"/>
</dbReference>
<evidence type="ECO:0000313" key="17">
    <source>
        <dbReference type="Proteomes" id="UP000000226"/>
    </source>
</evidence>
<feature type="domain" description="Helicase ATP-binding" evidence="14">
    <location>
        <begin position="219"/>
        <end position="414"/>
    </location>
</feature>
<dbReference type="InterPro" id="IPR027417">
    <property type="entry name" value="P-loop_NTPase"/>
</dbReference>
<dbReference type="InterPro" id="IPR001650">
    <property type="entry name" value="Helicase_C-like"/>
</dbReference>
<evidence type="ECO:0000256" key="6">
    <source>
        <dbReference type="ARBA" id="ARBA00022801"/>
    </source>
</evidence>
<dbReference type="GO" id="GO:0006281">
    <property type="term" value="P:DNA repair"/>
    <property type="evidence" value="ECO:0007669"/>
    <property type="project" value="TreeGrafter"/>
</dbReference>
<reference evidence="17" key="1">
    <citation type="journal article" date="2014" name="Nat. Genet.">
        <title>A reference genome for common bean and genome-wide analysis of dual domestications.</title>
        <authorList>
            <person name="Schmutz J."/>
            <person name="McClean P.E."/>
            <person name="Mamidi S."/>
            <person name="Wu G.A."/>
            <person name="Cannon S.B."/>
            <person name="Grimwood J."/>
            <person name="Jenkins J."/>
            <person name="Shu S."/>
            <person name="Song Q."/>
            <person name="Chavarro C."/>
            <person name="Torres-Torres M."/>
            <person name="Geffroy V."/>
            <person name="Moghaddam S.M."/>
            <person name="Gao D."/>
            <person name="Abernathy B."/>
            <person name="Barry K."/>
            <person name="Blair M."/>
            <person name="Brick M.A."/>
            <person name="Chovatia M."/>
            <person name="Gepts P."/>
            <person name="Goodstein D.M."/>
            <person name="Gonzales M."/>
            <person name="Hellsten U."/>
            <person name="Hyten D.L."/>
            <person name="Jia G."/>
            <person name="Kelly J.D."/>
            <person name="Kudrna D."/>
            <person name="Lee R."/>
            <person name="Richard M.M."/>
            <person name="Miklas P.N."/>
            <person name="Osorno J.M."/>
            <person name="Rodrigues J."/>
            <person name="Thareau V."/>
            <person name="Urrea C.A."/>
            <person name="Wang M."/>
            <person name="Yu Y."/>
            <person name="Zhang M."/>
            <person name="Wing R.A."/>
            <person name="Cregan P.B."/>
            <person name="Rokhsar D.S."/>
            <person name="Jackson S.A."/>
        </authorList>
    </citation>
    <scope>NUCLEOTIDE SEQUENCE [LARGE SCALE GENOMIC DNA]</scope>
    <source>
        <strain evidence="17">cv. G19833</strain>
    </source>
</reference>
<dbReference type="InterPro" id="IPR038718">
    <property type="entry name" value="SNF2-like_sf"/>
</dbReference>
<evidence type="ECO:0000256" key="8">
    <source>
        <dbReference type="ARBA" id="ARBA00022833"/>
    </source>
</evidence>
<proteinExistence type="inferred from homology"/>
<dbReference type="Gene3D" id="3.30.40.10">
    <property type="entry name" value="Zinc/RING finger domain, C3HC4 (zinc finger)"/>
    <property type="match status" value="1"/>
</dbReference>
<dbReference type="Pfam" id="PF13923">
    <property type="entry name" value="zf-C3HC4_2"/>
    <property type="match status" value="1"/>
</dbReference>
<dbReference type="SMART" id="SM00487">
    <property type="entry name" value="DEXDc"/>
    <property type="match status" value="1"/>
</dbReference>
<dbReference type="PANTHER" id="PTHR45626">
    <property type="entry name" value="TRANSCRIPTION TERMINATION FACTOR 2-RELATED"/>
    <property type="match status" value="1"/>
</dbReference>
<evidence type="ECO:0000256" key="1">
    <source>
        <dbReference type="ARBA" id="ARBA00004123"/>
    </source>
</evidence>